<evidence type="ECO:0000313" key="7">
    <source>
        <dbReference type="EMBL" id="EGS36034.1"/>
    </source>
</evidence>
<keyword evidence="8" id="KW-1185">Reference proteome</keyword>
<sequence>MNKQKTKQVNLDAGLPDLSKWVIFSITFGFLGINMGFSLQSSQMSRIFQSIGANPNSLGFFFIFPGLMGMIVQPLIGKYSDHTWNRFGRRMPYLLFGAPIAALVLLMLPFSGSLGFGYGSMAAMVFAAFAVCFMDLFNNICMQPFRMIVGDMVNNKQKNLAWSLQQIFFNGGGILASLLPFIFTACGMHNTAKRGVVPNTVIYAYVVAAAVLLITSMWTVFNVKEYDPQTYAKYHGINPQDNQKSVSLWHLTKVAPRAFWELCLVQFFSWVGIMYVWTYATGTLAKNVWHTTDPTSAGFQAAGNWYGVLTAILSIAGICWGFLYSHAKTTTRKKWYATGLILGGIGLVMVSLVHSQWLTVLAFILFGICYFTIHTLPFTLLTSSLNGENEGAYIGLFNIGICLPQIVASLLSFIIFPLVGHSQPMMMLIAGLSLFCAAIAVRGVHEGVAVKG</sequence>
<evidence type="ECO:0000313" key="8">
    <source>
        <dbReference type="Proteomes" id="UP000006035"/>
    </source>
</evidence>
<evidence type="ECO:0000256" key="6">
    <source>
        <dbReference type="SAM" id="Phobius"/>
    </source>
</evidence>
<gene>
    <name evidence="7" type="ORF">HMPREF9102_1039</name>
</gene>
<reference evidence="7 8" key="1">
    <citation type="submission" date="2011-05" db="EMBL/GenBank/DDBJ databases">
        <authorList>
            <person name="Durkin A.S."/>
            <person name="Kim M."/>
            <person name="Radune D."/>
            <person name="Hostetler J."/>
            <person name="Torralba M."/>
            <person name="Gillis M."/>
            <person name="Methe B."/>
            <person name="Sutton G."/>
            <person name="Nelson K.E."/>
        </authorList>
    </citation>
    <scope>NUCLEOTIDE SEQUENCE [LARGE SCALE GENOMIC DNA]</scope>
    <source>
        <strain evidence="7 8">F0423</strain>
    </source>
</reference>
<feature type="transmembrane region" description="Helical" evidence="6">
    <location>
        <begin position="393"/>
        <end position="419"/>
    </location>
</feature>
<feature type="transmembrane region" description="Helical" evidence="6">
    <location>
        <begin position="335"/>
        <end position="354"/>
    </location>
</feature>
<name>A0ABN0D343_9LACO</name>
<keyword evidence="5 6" id="KW-0472">Membrane</keyword>
<feature type="transmembrane region" description="Helical" evidence="6">
    <location>
        <begin position="116"/>
        <end position="137"/>
    </location>
</feature>
<feature type="transmembrane region" description="Helical" evidence="6">
    <location>
        <begin position="59"/>
        <end position="79"/>
    </location>
</feature>
<dbReference type="InterPro" id="IPR036259">
    <property type="entry name" value="MFS_trans_sf"/>
</dbReference>
<proteinExistence type="predicted"/>
<feature type="transmembrane region" description="Helical" evidence="6">
    <location>
        <begin position="21"/>
        <end position="39"/>
    </location>
</feature>
<dbReference type="CDD" id="cd17313">
    <property type="entry name" value="MFS_SLC45_SUC"/>
    <property type="match status" value="1"/>
</dbReference>
<dbReference type="InterPro" id="IPR011701">
    <property type="entry name" value="MFS"/>
</dbReference>
<organism evidence="7 8">
    <name type="scientific">Limosilactobacillus oris F0423</name>
    <dbReference type="NCBI Taxonomy" id="944562"/>
    <lineage>
        <taxon>Bacteria</taxon>
        <taxon>Bacillati</taxon>
        <taxon>Bacillota</taxon>
        <taxon>Bacilli</taxon>
        <taxon>Lactobacillales</taxon>
        <taxon>Lactobacillaceae</taxon>
        <taxon>Limosilactobacillus</taxon>
    </lineage>
</organism>
<evidence type="ECO:0000256" key="2">
    <source>
        <dbReference type="ARBA" id="ARBA00022448"/>
    </source>
</evidence>
<evidence type="ECO:0000256" key="4">
    <source>
        <dbReference type="ARBA" id="ARBA00022989"/>
    </source>
</evidence>
<dbReference type="PANTHER" id="PTHR19432:SF35">
    <property type="entry name" value="SOLUTE CARRIER FAMILY 45 MEMBER 3 ISOFORM X1"/>
    <property type="match status" value="1"/>
</dbReference>
<feature type="transmembrane region" description="Helical" evidence="6">
    <location>
        <begin position="202"/>
        <end position="223"/>
    </location>
</feature>
<keyword evidence="3 6" id="KW-0812">Transmembrane</keyword>
<accession>A0ABN0D343</accession>
<comment type="subcellular location">
    <subcellularLocation>
        <location evidence="1">Cell membrane</location>
        <topology evidence="1">Multi-pass membrane protein</topology>
    </subcellularLocation>
</comment>
<evidence type="ECO:0000256" key="3">
    <source>
        <dbReference type="ARBA" id="ARBA00022692"/>
    </source>
</evidence>
<dbReference type="Pfam" id="PF07690">
    <property type="entry name" value="MFS_1"/>
    <property type="match status" value="1"/>
</dbReference>
<dbReference type="Gene3D" id="1.20.1250.20">
    <property type="entry name" value="MFS general substrate transporter like domains"/>
    <property type="match status" value="1"/>
</dbReference>
<feature type="transmembrane region" description="Helical" evidence="6">
    <location>
        <begin position="91"/>
        <end position="110"/>
    </location>
</feature>
<dbReference type="Proteomes" id="UP000006035">
    <property type="component" value="Unassembled WGS sequence"/>
</dbReference>
<dbReference type="RefSeq" id="WP_003716105.1">
    <property type="nucleotide sequence ID" value="NZ_AFTL01000019.1"/>
</dbReference>
<comment type="caution">
    <text evidence="7">The sequence shown here is derived from an EMBL/GenBank/DDBJ whole genome shotgun (WGS) entry which is preliminary data.</text>
</comment>
<feature type="transmembrane region" description="Helical" evidence="6">
    <location>
        <begin position="360"/>
        <end position="381"/>
    </location>
</feature>
<feature type="transmembrane region" description="Helical" evidence="6">
    <location>
        <begin position="305"/>
        <end position="323"/>
    </location>
</feature>
<dbReference type="PANTHER" id="PTHR19432">
    <property type="entry name" value="SUGAR TRANSPORTER"/>
    <property type="match status" value="1"/>
</dbReference>
<feature type="transmembrane region" description="Helical" evidence="6">
    <location>
        <begin position="425"/>
        <end position="444"/>
    </location>
</feature>
<keyword evidence="4 6" id="KW-1133">Transmembrane helix</keyword>
<feature type="transmembrane region" description="Helical" evidence="6">
    <location>
        <begin position="258"/>
        <end position="280"/>
    </location>
</feature>
<protein>
    <submittedName>
        <fullName evidence="7">Transporter, major facilitator family protein</fullName>
    </submittedName>
</protein>
<dbReference type="EMBL" id="AFTL01000019">
    <property type="protein sequence ID" value="EGS36034.1"/>
    <property type="molecule type" value="Genomic_DNA"/>
</dbReference>
<feature type="transmembrane region" description="Helical" evidence="6">
    <location>
        <begin position="167"/>
        <end position="190"/>
    </location>
</feature>
<evidence type="ECO:0000256" key="1">
    <source>
        <dbReference type="ARBA" id="ARBA00004651"/>
    </source>
</evidence>
<evidence type="ECO:0000256" key="5">
    <source>
        <dbReference type="ARBA" id="ARBA00023136"/>
    </source>
</evidence>
<dbReference type="SUPFAM" id="SSF103473">
    <property type="entry name" value="MFS general substrate transporter"/>
    <property type="match status" value="1"/>
</dbReference>
<keyword evidence="2" id="KW-0813">Transport</keyword>